<protein>
    <submittedName>
        <fullName evidence="7">Glycerate dehydrogenase</fullName>
    </submittedName>
</protein>
<dbReference type="AlphaFoldDB" id="A0A1I1KUS0"/>
<evidence type="ECO:0000256" key="3">
    <source>
        <dbReference type="ARBA" id="ARBA00023027"/>
    </source>
</evidence>
<dbReference type="Proteomes" id="UP000199263">
    <property type="component" value="Unassembled WGS sequence"/>
</dbReference>
<dbReference type="PROSITE" id="PS00671">
    <property type="entry name" value="D_2_HYDROXYACID_DH_3"/>
    <property type="match status" value="1"/>
</dbReference>
<dbReference type="SUPFAM" id="SSF51735">
    <property type="entry name" value="NAD(P)-binding Rossmann-fold domains"/>
    <property type="match status" value="1"/>
</dbReference>
<comment type="similarity">
    <text evidence="1 4">Belongs to the D-isomer specific 2-hydroxyacid dehydrogenase family.</text>
</comment>
<evidence type="ECO:0000259" key="6">
    <source>
        <dbReference type="Pfam" id="PF02826"/>
    </source>
</evidence>
<dbReference type="STRING" id="119641.SAMN05421842_106162"/>
<evidence type="ECO:0000313" key="8">
    <source>
        <dbReference type="Proteomes" id="UP000199263"/>
    </source>
</evidence>
<dbReference type="EMBL" id="FOMG01000006">
    <property type="protein sequence ID" value="SFC64554.1"/>
    <property type="molecule type" value="Genomic_DNA"/>
</dbReference>
<dbReference type="SUPFAM" id="SSF52283">
    <property type="entry name" value="Formate/glycerate dehydrogenase catalytic domain-like"/>
    <property type="match status" value="1"/>
</dbReference>
<gene>
    <name evidence="7" type="ORF">SAMN05421842_106162</name>
</gene>
<feature type="domain" description="D-isomer specific 2-hydroxyacid dehydrogenase catalytic" evidence="5">
    <location>
        <begin position="18"/>
        <end position="316"/>
    </location>
</feature>
<name>A0A1I1KUS0_9CLOT</name>
<organism evidence="7 8">
    <name type="scientific">Clostridium uliginosum</name>
    <dbReference type="NCBI Taxonomy" id="119641"/>
    <lineage>
        <taxon>Bacteria</taxon>
        <taxon>Bacillati</taxon>
        <taxon>Bacillota</taxon>
        <taxon>Clostridia</taxon>
        <taxon>Eubacteriales</taxon>
        <taxon>Clostridiaceae</taxon>
        <taxon>Clostridium</taxon>
    </lineage>
</organism>
<keyword evidence="8" id="KW-1185">Reference proteome</keyword>
<dbReference type="InterPro" id="IPR006139">
    <property type="entry name" value="D-isomer_2_OHA_DH_cat_dom"/>
</dbReference>
<dbReference type="PROSITE" id="PS00670">
    <property type="entry name" value="D_2_HYDROXYACID_DH_2"/>
    <property type="match status" value="1"/>
</dbReference>
<keyword evidence="3" id="KW-0520">NAD</keyword>
<dbReference type="PANTHER" id="PTHR43761">
    <property type="entry name" value="D-ISOMER SPECIFIC 2-HYDROXYACID DEHYDROGENASE FAMILY PROTEIN (AFU_ORTHOLOGUE AFUA_1G13630)"/>
    <property type="match status" value="1"/>
</dbReference>
<evidence type="ECO:0000313" key="7">
    <source>
        <dbReference type="EMBL" id="SFC64554.1"/>
    </source>
</evidence>
<feature type="domain" description="D-isomer specific 2-hydroxyacid dehydrogenase NAD-binding" evidence="6">
    <location>
        <begin position="107"/>
        <end position="287"/>
    </location>
</feature>
<dbReference type="GO" id="GO:0016616">
    <property type="term" value="F:oxidoreductase activity, acting on the CH-OH group of donors, NAD or NADP as acceptor"/>
    <property type="evidence" value="ECO:0007669"/>
    <property type="project" value="InterPro"/>
</dbReference>
<proteinExistence type="inferred from homology"/>
<dbReference type="NCBIfam" id="NF006263">
    <property type="entry name" value="PRK08410.1"/>
    <property type="match status" value="1"/>
</dbReference>
<sequence length="319" mass="35695">MKQIVVLDGKTLGDVDYSKLNEFGEVTYYDLTVKEEVANRIKDANIILTNKVVVNEENLKDAKNLELICEMATGFNNIDTNYAKSRGIAVTNVAGYSTNTVAQHTFATLLHLYDKIGYFDNYIKSGDYSRSDIFTNLDETYKDIDGKVWGIVGLGAIGRRVAKIAEAFGAKVIYYSTSGKNSTLDYERVSFEELLDKSDIISIHAPLNDNTKALMNYDAFSKMKDDAIVINMGRGPIIVDQDLARAIDENIIGGATLDVFEVEPIPENNPLLSIKNKDKIVLTPHIAWASEEARDRLFDNLIENIKAYNKGEKRNRVDI</sequence>
<evidence type="ECO:0000256" key="4">
    <source>
        <dbReference type="RuleBase" id="RU003719"/>
    </source>
</evidence>
<evidence type="ECO:0000256" key="1">
    <source>
        <dbReference type="ARBA" id="ARBA00005854"/>
    </source>
</evidence>
<dbReference type="RefSeq" id="WP_090089748.1">
    <property type="nucleotide sequence ID" value="NZ_FOMG01000006.1"/>
</dbReference>
<dbReference type="Pfam" id="PF00389">
    <property type="entry name" value="2-Hacid_dh"/>
    <property type="match status" value="1"/>
</dbReference>
<dbReference type="CDD" id="cd12162">
    <property type="entry name" value="2-Hacid_dh_4"/>
    <property type="match status" value="1"/>
</dbReference>
<dbReference type="Pfam" id="PF02826">
    <property type="entry name" value="2-Hacid_dh_C"/>
    <property type="match status" value="1"/>
</dbReference>
<dbReference type="InterPro" id="IPR036291">
    <property type="entry name" value="NAD(P)-bd_dom_sf"/>
</dbReference>
<keyword evidence="2 4" id="KW-0560">Oxidoreductase</keyword>
<dbReference type="GO" id="GO:0051287">
    <property type="term" value="F:NAD binding"/>
    <property type="evidence" value="ECO:0007669"/>
    <property type="project" value="InterPro"/>
</dbReference>
<reference evidence="7 8" key="1">
    <citation type="submission" date="2016-10" db="EMBL/GenBank/DDBJ databases">
        <authorList>
            <person name="de Groot N.N."/>
        </authorList>
    </citation>
    <scope>NUCLEOTIDE SEQUENCE [LARGE SCALE GENOMIC DNA]</scope>
    <source>
        <strain evidence="7 8">DSM 12992</strain>
    </source>
</reference>
<dbReference type="InterPro" id="IPR029753">
    <property type="entry name" value="D-isomer_DH_CS"/>
</dbReference>
<dbReference type="InterPro" id="IPR006140">
    <property type="entry name" value="D-isomer_DH_NAD-bd"/>
</dbReference>
<accession>A0A1I1KUS0</accession>
<dbReference type="Gene3D" id="3.40.50.720">
    <property type="entry name" value="NAD(P)-binding Rossmann-like Domain"/>
    <property type="match status" value="2"/>
</dbReference>
<dbReference type="OrthoDB" id="9805416at2"/>
<evidence type="ECO:0000256" key="2">
    <source>
        <dbReference type="ARBA" id="ARBA00023002"/>
    </source>
</evidence>
<evidence type="ECO:0000259" key="5">
    <source>
        <dbReference type="Pfam" id="PF00389"/>
    </source>
</evidence>
<dbReference type="PANTHER" id="PTHR43761:SF1">
    <property type="entry name" value="D-ISOMER SPECIFIC 2-HYDROXYACID DEHYDROGENASE CATALYTIC DOMAIN-CONTAINING PROTEIN-RELATED"/>
    <property type="match status" value="1"/>
</dbReference>
<dbReference type="InterPro" id="IPR050418">
    <property type="entry name" value="D-iso_2-hydroxyacid_DH_PdxB"/>
</dbReference>